<organism evidence="3 4">
    <name type="scientific">Pristionchus pacificus</name>
    <name type="common">Parasitic nematode worm</name>
    <dbReference type="NCBI Taxonomy" id="54126"/>
    <lineage>
        <taxon>Eukaryota</taxon>
        <taxon>Metazoa</taxon>
        <taxon>Ecdysozoa</taxon>
        <taxon>Nematoda</taxon>
        <taxon>Chromadorea</taxon>
        <taxon>Rhabditida</taxon>
        <taxon>Rhabditina</taxon>
        <taxon>Diplogasteromorpha</taxon>
        <taxon>Diplogasteroidea</taxon>
        <taxon>Neodiplogasteridae</taxon>
        <taxon>Pristionchus</taxon>
    </lineage>
</organism>
<dbReference type="AlphaFoldDB" id="A0A2A6D0J4"/>
<name>A0A2A6D0J4_PRIPA</name>
<evidence type="ECO:0000313" key="3">
    <source>
        <dbReference type="EnsemblMetazoa" id="PPA09625.1"/>
    </source>
</evidence>
<reference evidence="3" key="2">
    <citation type="submission" date="2022-06" db="UniProtKB">
        <authorList>
            <consortium name="EnsemblMetazoa"/>
        </authorList>
    </citation>
    <scope>IDENTIFICATION</scope>
    <source>
        <strain evidence="3">PS312</strain>
    </source>
</reference>
<feature type="region of interest" description="Disordered" evidence="2">
    <location>
        <begin position="139"/>
        <end position="205"/>
    </location>
</feature>
<feature type="compositionally biased region" description="Acidic residues" evidence="2">
    <location>
        <begin position="165"/>
        <end position="175"/>
    </location>
</feature>
<sequence>MAELKENVVVSVEEVKEEEKETVVEEKKVLVDEEKKEEKEEEAPIEKRTLNGQTLDARFSVKLFDTSKSLFKRLSEDYDDKHENARKLQAFLDCVLPGEQQFPLVSLSRFLGLLPPWNTDGLTALRQFSRQDRLKAQESLKRERSIDVPEPDTSSFSNLFKQMAVDEEDKDEDGEGSSKKMKMASPPAGLFADEEDKPGCSNVLA</sequence>
<evidence type="ECO:0000256" key="1">
    <source>
        <dbReference type="SAM" id="Coils"/>
    </source>
</evidence>
<keyword evidence="1" id="KW-0175">Coiled coil</keyword>
<proteinExistence type="predicted"/>
<dbReference type="Proteomes" id="UP000005239">
    <property type="component" value="Unassembled WGS sequence"/>
</dbReference>
<keyword evidence="4" id="KW-1185">Reference proteome</keyword>
<protein>
    <submittedName>
        <fullName evidence="3">Uncharacterized protein</fullName>
    </submittedName>
</protein>
<evidence type="ECO:0000256" key="2">
    <source>
        <dbReference type="SAM" id="MobiDB-lite"/>
    </source>
</evidence>
<accession>A0A8R1U903</accession>
<dbReference type="EnsemblMetazoa" id="PPA09625.1">
    <property type="protein sequence ID" value="PPA09625.1"/>
    <property type="gene ID" value="WBGene00099179"/>
</dbReference>
<evidence type="ECO:0000313" key="4">
    <source>
        <dbReference type="Proteomes" id="UP000005239"/>
    </source>
</evidence>
<gene>
    <name evidence="3" type="primary">WBGene00099179</name>
</gene>
<reference evidence="4" key="1">
    <citation type="journal article" date="2008" name="Nat. Genet.">
        <title>The Pristionchus pacificus genome provides a unique perspective on nematode lifestyle and parasitism.</title>
        <authorList>
            <person name="Dieterich C."/>
            <person name="Clifton S.W."/>
            <person name="Schuster L.N."/>
            <person name="Chinwalla A."/>
            <person name="Delehaunty K."/>
            <person name="Dinkelacker I."/>
            <person name="Fulton L."/>
            <person name="Fulton R."/>
            <person name="Godfrey J."/>
            <person name="Minx P."/>
            <person name="Mitreva M."/>
            <person name="Roeseler W."/>
            <person name="Tian H."/>
            <person name="Witte H."/>
            <person name="Yang S.P."/>
            <person name="Wilson R.K."/>
            <person name="Sommer R.J."/>
        </authorList>
    </citation>
    <scope>NUCLEOTIDE SEQUENCE [LARGE SCALE GENOMIC DNA]</scope>
    <source>
        <strain evidence="4">PS312</strain>
    </source>
</reference>
<feature type="coiled-coil region" evidence="1">
    <location>
        <begin position="1"/>
        <end position="36"/>
    </location>
</feature>
<accession>A0A2A6D0J4</accession>